<dbReference type="AlphaFoldDB" id="A0A0L6CGQ8"/>
<sequence>MTYNPLAAECTALRKTLGGMEQERSSAQEDLAWHGSFNVEAARRTLAREEAEVAALERDLMEAEERVARTERAVGTQVQRANLGWNPMYWFSAERDEAKGHLERQRDQLNKHQAELRSIKRDLRPHKQRRKAAFAEVARYDAMDPVKLAQVVDQLDADVTSNRRTLEDLERRRDEVDAALESPLRILGTYRADAARFKDDIAAAERLDSDLGAATNSYERALLHEQCEGRFGTRSPRKVVANRRRRLAAVERDIAKTESRLEQLASRASRDVKTVILDGSNLCYEESAFIGLTALQPLVARLATTRDVTVVFDASIRRILRFGDRALRAQLPGATVHVVATRRTADETILDAAADPYTYVISNDRYAEFADKPAVRDDRIIRHEIINGTILVHDLGIRESFIRA</sequence>
<accession>A0A0L6CGQ8</accession>
<dbReference type="PATRIC" id="fig|1631356.3.peg.1380"/>
<protein>
    <recommendedName>
        <fullName evidence="4">RNase NYN domain-containing protein</fullName>
    </recommendedName>
</protein>
<dbReference type="EMBL" id="LAIR01000002">
    <property type="protein sequence ID" value="KNX36981.1"/>
    <property type="molecule type" value="Genomic_DNA"/>
</dbReference>
<organism evidence="2 3">
    <name type="scientific">Luteipulveratus halotolerans</name>
    <dbReference type="NCBI Taxonomy" id="1631356"/>
    <lineage>
        <taxon>Bacteria</taxon>
        <taxon>Bacillati</taxon>
        <taxon>Actinomycetota</taxon>
        <taxon>Actinomycetes</taxon>
        <taxon>Micrococcales</taxon>
        <taxon>Dermacoccaceae</taxon>
        <taxon>Luteipulveratus</taxon>
    </lineage>
</organism>
<reference evidence="3" key="1">
    <citation type="submission" date="2015-03" db="EMBL/GenBank/DDBJ databases">
        <title>Luteipulveratus halotolerans sp. nov., a novel actinobacterium (Dermacoccaceae) from Sarawak, Malaysia.</title>
        <authorList>
            <person name="Juboi H."/>
            <person name="Basik A."/>
            <person name="Shamsul S.S."/>
            <person name="Arnold P."/>
            <person name="Schmitt E.K."/>
            <person name="Sanglier J.-J."/>
            <person name="Yeo T."/>
        </authorList>
    </citation>
    <scope>NUCLEOTIDE SEQUENCE [LARGE SCALE GENOMIC DNA]</scope>
    <source>
        <strain evidence="3">C296001</strain>
    </source>
</reference>
<feature type="coiled-coil region" evidence="1">
    <location>
        <begin position="39"/>
        <end position="122"/>
    </location>
</feature>
<dbReference type="OrthoDB" id="5196680at2"/>
<proteinExistence type="predicted"/>
<feature type="coiled-coil region" evidence="1">
    <location>
        <begin position="240"/>
        <end position="267"/>
    </location>
</feature>
<evidence type="ECO:0008006" key="4">
    <source>
        <dbReference type="Google" id="ProtNLM"/>
    </source>
</evidence>
<dbReference type="RefSeq" id="WP_050669292.1">
    <property type="nucleotide sequence ID" value="NZ_LAIR01000002.1"/>
</dbReference>
<keyword evidence="1" id="KW-0175">Coiled coil</keyword>
<gene>
    <name evidence="2" type="ORF">VV01_07170</name>
</gene>
<evidence type="ECO:0000256" key="1">
    <source>
        <dbReference type="SAM" id="Coils"/>
    </source>
</evidence>
<evidence type="ECO:0000313" key="2">
    <source>
        <dbReference type="EMBL" id="KNX36981.1"/>
    </source>
</evidence>
<dbReference type="Gene3D" id="1.10.287.1490">
    <property type="match status" value="1"/>
</dbReference>
<name>A0A0L6CGQ8_9MICO</name>
<dbReference type="Proteomes" id="UP000037397">
    <property type="component" value="Unassembled WGS sequence"/>
</dbReference>
<comment type="caution">
    <text evidence="2">The sequence shown here is derived from an EMBL/GenBank/DDBJ whole genome shotgun (WGS) entry which is preliminary data.</text>
</comment>
<evidence type="ECO:0000313" key="3">
    <source>
        <dbReference type="Proteomes" id="UP000037397"/>
    </source>
</evidence>
<keyword evidence="3" id="KW-1185">Reference proteome</keyword>